<dbReference type="InterPro" id="IPR050312">
    <property type="entry name" value="IolE/XylAMocC-like"/>
</dbReference>
<dbReference type="SUPFAM" id="SSF51658">
    <property type="entry name" value="Xylose isomerase-like"/>
    <property type="match status" value="1"/>
</dbReference>
<evidence type="ECO:0000313" key="3">
    <source>
        <dbReference type="Proteomes" id="UP000619244"/>
    </source>
</evidence>
<dbReference type="AlphaFoldDB" id="A0A918NVQ5"/>
<dbReference type="InterPro" id="IPR036237">
    <property type="entry name" value="Xyl_isomerase-like_sf"/>
</dbReference>
<name>A0A918NVQ5_9ACTN</name>
<sequence>MTDTAEGITLGLCLTALAPAGAEAALAEAARQGVRVVDLPTDSTLGLAAGADALDPSRVDRLRTLLTRHGLTVGCVSNSRDAQLVLGPHGPHTDPVLRGTADDKRRHGLAAAQGAVRLAAALGAPYARLMLGVPDLSRWLSWWGSDVAWQDNVEAWAAAARPLLALAADLGVRVLVEPHPKQVAYDSASARALLAAAPGVGLCVDPANLAAVGHDPVAAVTGWGEDLAAVHAKDLQVWRRPGEPRGAGWSRYGPGPAIRFRALGAGDLPWRSVVSALLDEDFRGVLYVEHEDALLPTAQGVARSLATLRDLVPAGTAQGRTW</sequence>
<dbReference type="GO" id="GO:0016853">
    <property type="term" value="F:isomerase activity"/>
    <property type="evidence" value="ECO:0007669"/>
    <property type="project" value="UniProtKB-KW"/>
</dbReference>
<organism evidence="2 3">
    <name type="scientific">Streptomyces minutiscleroticus</name>
    <dbReference type="NCBI Taxonomy" id="68238"/>
    <lineage>
        <taxon>Bacteria</taxon>
        <taxon>Bacillati</taxon>
        <taxon>Actinomycetota</taxon>
        <taxon>Actinomycetes</taxon>
        <taxon>Kitasatosporales</taxon>
        <taxon>Streptomycetaceae</taxon>
        <taxon>Streptomyces</taxon>
    </lineage>
</organism>
<feature type="domain" description="Xylose isomerase-like TIM barrel" evidence="1">
    <location>
        <begin position="26"/>
        <end position="310"/>
    </location>
</feature>
<gene>
    <name evidence="2" type="ORF">GCM10010358_61680</name>
</gene>
<accession>A0A918NVQ5</accession>
<dbReference type="Pfam" id="PF01261">
    <property type="entry name" value="AP_endonuc_2"/>
    <property type="match status" value="1"/>
</dbReference>
<keyword evidence="2" id="KW-0413">Isomerase</keyword>
<dbReference type="InterPro" id="IPR013022">
    <property type="entry name" value="Xyl_isomerase-like_TIM-brl"/>
</dbReference>
<dbReference type="Proteomes" id="UP000619244">
    <property type="component" value="Unassembled WGS sequence"/>
</dbReference>
<protein>
    <submittedName>
        <fullName evidence="2">Xylose isomerase</fullName>
    </submittedName>
</protein>
<dbReference type="RefSeq" id="WP_190193616.1">
    <property type="nucleotide sequence ID" value="NZ_BMVU01000041.1"/>
</dbReference>
<keyword evidence="3" id="KW-1185">Reference proteome</keyword>
<dbReference type="PANTHER" id="PTHR12110">
    <property type="entry name" value="HYDROXYPYRUVATE ISOMERASE"/>
    <property type="match status" value="1"/>
</dbReference>
<dbReference type="Gene3D" id="3.20.20.150">
    <property type="entry name" value="Divalent-metal-dependent TIM barrel enzymes"/>
    <property type="match status" value="1"/>
</dbReference>
<reference evidence="2" key="2">
    <citation type="submission" date="2020-09" db="EMBL/GenBank/DDBJ databases">
        <authorList>
            <person name="Sun Q."/>
            <person name="Ohkuma M."/>
        </authorList>
    </citation>
    <scope>NUCLEOTIDE SEQUENCE</scope>
    <source>
        <strain evidence="2">JCM 4790</strain>
    </source>
</reference>
<dbReference type="EMBL" id="BMVU01000041">
    <property type="protein sequence ID" value="GGX99598.1"/>
    <property type="molecule type" value="Genomic_DNA"/>
</dbReference>
<reference evidence="2" key="1">
    <citation type="journal article" date="2014" name="Int. J. Syst. Evol. Microbiol.">
        <title>Complete genome sequence of Corynebacterium casei LMG S-19264T (=DSM 44701T), isolated from a smear-ripened cheese.</title>
        <authorList>
            <consortium name="US DOE Joint Genome Institute (JGI-PGF)"/>
            <person name="Walter F."/>
            <person name="Albersmeier A."/>
            <person name="Kalinowski J."/>
            <person name="Ruckert C."/>
        </authorList>
    </citation>
    <scope>NUCLEOTIDE SEQUENCE</scope>
    <source>
        <strain evidence="2">JCM 4790</strain>
    </source>
</reference>
<evidence type="ECO:0000313" key="2">
    <source>
        <dbReference type="EMBL" id="GGX99598.1"/>
    </source>
</evidence>
<comment type="caution">
    <text evidence="2">The sequence shown here is derived from an EMBL/GenBank/DDBJ whole genome shotgun (WGS) entry which is preliminary data.</text>
</comment>
<proteinExistence type="predicted"/>
<evidence type="ECO:0000259" key="1">
    <source>
        <dbReference type="Pfam" id="PF01261"/>
    </source>
</evidence>